<evidence type="ECO:0000256" key="4">
    <source>
        <dbReference type="ARBA" id="ARBA00037106"/>
    </source>
</evidence>
<dbReference type="SUPFAM" id="SSF47598">
    <property type="entry name" value="Ribbon-helix-helix"/>
    <property type="match status" value="1"/>
</dbReference>
<comment type="function">
    <text evidence="4">Antitoxin component of a type II toxin-antitoxin (TA) system. Neutralizes the effect of toxin ParE.</text>
</comment>
<dbReference type="Gene3D" id="6.10.10.120">
    <property type="entry name" value="Antitoxin ParD1-like"/>
    <property type="match status" value="1"/>
</dbReference>
<comment type="caution">
    <text evidence="5">The sequence shown here is derived from an EMBL/GenBank/DDBJ whole genome shotgun (WGS) entry which is preliminary data.</text>
</comment>
<dbReference type="PANTHER" id="PTHR36582:SF2">
    <property type="entry name" value="ANTITOXIN PARD"/>
    <property type="match status" value="1"/>
</dbReference>
<protein>
    <recommendedName>
        <fullName evidence="2">Antitoxin ParD</fullName>
    </recommendedName>
</protein>
<dbReference type="OrthoDB" id="9811310at2"/>
<dbReference type="InterPro" id="IPR022789">
    <property type="entry name" value="ParD"/>
</dbReference>
<evidence type="ECO:0000256" key="2">
    <source>
        <dbReference type="ARBA" id="ARBA00017940"/>
    </source>
</evidence>
<evidence type="ECO:0000313" key="5">
    <source>
        <dbReference type="EMBL" id="OTQ53726.1"/>
    </source>
</evidence>
<name>A0A242NXA2_9GAMM</name>
<organism evidence="5 6">
    <name type="scientific">Gilliamella apis</name>
    <dbReference type="NCBI Taxonomy" id="1970738"/>
    <lineage>
        <taxon>Bacteria</taxon>
        <taxon>Pseudomonadati</taxon>
        <taxon>Pseudomonadota</taxon>
        <taxon>Gammaproteobacteria</taxon>
        <taxon>Orbales</taxon>
        <taxon>Orbaceae</taxon>
        <taxon>Gilliamella</taxon>
    </lineage>
</organism>
<dbReference type="PANTHER" id="PTHR36582">
    <property type="entry name" value="ANTITOXIN PARD"/>
    <property type="match status" value="1"/>
</dbReference>
<dbReference type="AlphaFoldDB" id="A0A242NXA2"/>
<dbReference type="RefSeq" id="WP_086319800.1">
    <property type="nucleotide sequence ID" value="NZ_NASK01000051.1"/>
</dbReference>
<accession>A0A242NXA2</accession>
<evidence type="ECO:0000256" key="1">
    <source>
        <dbReference type="ARBA" id="ARBA00008580"/>
    </source>
</evidence>
<dbReference type="InterPro" id="IPR038296">
    <property type="entry name" value="ParD_sf"/>
</dbReference>
<gene>
    <name evidence="5" type="ORF">B6D06_00590</name>
</gene>
<sequence>MSTMNISIPDSLRDHVEQKVKQGLYSTNSEYVKELIRKDLEREQLRGLIMDGINSPVGSVIDEKYLASLKRRVEG</sequence>
<proteinExistence type="inferred from homology"/>
<dbReference type="Proteomes" id="UP000194968">
    <property type="component" value="Unassembled WGS sequence"/>
</dbReference>
<dbReference type="InterPro" id="IPR010985">
    <property type="entry name" value="Ribbon_hlx_hlx"/>
</dbReference>
<keyword evidence="3" id="KW-1277">Toxin-antitoxin system</keyword>
<reference evidence="5 6" key="1">
    <citation type="submission" date="2017-03" db="EMBL/GenBank/DDBJ databases">
        <title>Comparative genomics of honeybee gut symbionts reveal geographically distinct and subgroup specific antibiotic resistance.</title>
        <authorList>
            <person name="Ludvigsen J."/>
            <person name="Porcellato D."/>
            <person name="Labee-Lund T.M."/>
            <person name="Amdam G.V."/>
            <person name="Rudi K."/>
        </authorList>
    </citation>
    <scope>NUCLEOTIDE SEQUENCE [LARGE SCALE GENOMIC DNA]</scope>
    <source>
        <strain evidence="5 6">A-4-12</strain>
    </source>
</reference>
<evidence type="ECO:0000256" key="3">
    <source>
        <dbReference type="ARBA" id="ARBA00022649"/>
    </source>
</evidence>
<dbReference type="GO" id="GO:0006355">
    <property type="term" value="P:regulation of DNA-templated transcription"/>
    <property type="evidence" value="ECO:0007669"/>
    <property type="project" value="InterPro"/>
</dbReference>
<dbReference type="EMBL" id="NASK01000051">
    <property type="protein sequence ID" value="OTQ53726.1"/>
    <property type="molecule type" value="Genomic_DNA"/>
</dbReference>
<evidence type="ECO:0000313" key="6">
    <source>
        <dbReference type="Proteomes" id="UP000194968"/>
    </source>
</evidence>
<dbReference type="CDD" id="cd22231">
    <property type="entry name" value="RHH_NikR_HicB-like"/>
    <property type="match status" value="1"/>
</dbReference>
<comment type="similarity">
    <text evidence="1">Belongs to the ParD antitoxin family.</text>
</comment>